<dbReference type="SUPFAM" id="SSF88659">
    <property type="entry name" value="Sigma3 and sigma4 domains of RNA polymerase sigma factors"/>
    <property type="match status" value="1"/>
</dbReference>
<gene>
    <name evidence="7" type="ORF">GGR06_001484</name>
</gene>
<evidence type="ECO:0000256" key="2">
    <source>
        <dbReference type="ARBA" id="ARBA00023015"/>
    </source>
</evidence>
<keyword evidence="2" id="KW-0805">Transcription regulation</keyword>
<keyword evidence="8" id="KW-1185">Reference proteome</keyword>
<keyword evidence="4" id="KW-0804">Transcription</keyword>
<dbReference type="RefSeq" id="WP_183208184.1">
    <property type="nucleotide sequence ID" value="NZ_JACIER010000005.1"/>
</dbReference>
<dbReference type="InterPro" id="IPR013325">
    <property type="entry name" value="RNA_pol_sigma_r2"/>
</dbReference>
<feature type="domain" description="RNA polymerase sigma factor 70 region 4 type 2" evidence="6">
    <location>
        <begin position="121"/>
        <end position="172"/>
    </location>
</feature>
<name>A0A840CZZ2_9BACE</name>
<comment type="similarity">
    <text evidence="1">Belongs to the sigma-70 factor family. ECF subfamily.</text>
</comment>
<evidence type="ECO:0000256" key="4">
    <source>
        <dbReference type="ARBA" id="ARBA00023163"/>
    </source>
</evidence>
<dbReference type="GO" id="GO:0016987">
    <property type="term" value="F:sigma factor activity"/>
    <property type="evidence" value="ECO:0007669"/>
    <property type="project" value="UniProtKB-KW"/>
</dbReference>
<dbReference type="InterPro" id="IPR036388">
    <property type="entry name" value="WH-like_DNA-bd_sf"/>
</dbReference>
<evidence type="ECO:0000313" key="7">
    <source>
        <dbReference type="EMBL" id="MBB4043698.1"/>
    </source>
</evidence>
<proteinExistence type="inferred from homology"/>
<organism evidence="7 8">
    <name type="scientific">Bacteroides reticulotermitis</name>
    <dbReference type="NCBI Taxonomy" id="1133319"/>
    <lineage>
        <taxon>Bacteria</taxon>
        <taxon>Pseudomonadati</taxon>
        <taxon>Bacteroidota</taxon>
        <taxon>Bacteroidia</taxon>
        <taxon>Bacteroidales</taxon>
        <taxon>Bacteroidaceae</taxon>
        <taxon>Bacteroides</taxon>
    </lineage>
</organism>
<reference evidence="7" key="1">
    <citation type="submission" date="2020-08" db="EMBL/GenBank/DDBJ databases">
        <title>Genomic Encyclopedia of Type Strains, Phase IV (KMG-IV): sequencing the most valuable type-strain genomes for metagenomic binning, comparative biology and taxonomic classification.</title>
        <authorList>
            <person name="Goeker M."/>
        </authorList>
    </citation>
    <scope>NUCLEOTIDE SEQUENCE [LARGE SCALE GENOMIC DNA]</scope>
    <source>
        <strain evidence="7">DSM 105720</strain>
    </source>
</reference>
<dbReference type="NCBIfam" id="TIGR02937">
    <property type="entry name" value="sigma70-ECF"/>
    <property type="match status" value="1"/>
</dbReference>
<feature type="domain" description="RNA polymerase sigma-70 region 2" evidence="5">
    <location>
        <begin position="25"/>
        <end position="91"/>
    </location>
</feature>
<protein>
    <submittedName>
        <fullName evidence="7">RNA polymerase sigma-70 factor (ECF subfamily)</fullName>
    </submittedName>
</protein>
<dbReference type="InterPro" id="IPR013249">
    <property type="entry name" value="RNA_pol_sigma70_r4_t2"/>
</dbReference>
<dbReference type="CDD" id="cd06171">
    <property type="entry name" value="Sigma70_r4"/>
    <property type="match status" value="1"/>
</dbReference>
<dbReference type="Pfam" id="PF04542">
    <property type="entry name" value="Sigma70_r2"/>
    <property type="match status" value="1"/>
</dbReference>
<dbReference type="Pfam" id="PF08281">
    <property type="entry name" value="Sigma70_r4_2"/>
    <property type="match status" value="1"/>
</dbReference>
<evidence type="ECO:0000256" key="3">
    <source>
        <dbReference type="ARBA" id="ARBA00023082"/>
    </source>
</evidence>
<dbReference type="GO" id="GO:0003677">
    <property type="term" value="F:DNA binding"/>
    <property type="evidence" value="ECO:0007669"/>
    <property type="project" value="InterPro"/>
</dbReference>
<dbReference type="InterPro" id="IPR039425">
    <property type="entry name" value="RNA_pol_sigma-70-like"/>
</dbReference>
<dbReference type="PANTHER" id="PTHR43133:SF46">
    <property type="entry name" value="RNA POLYMERASE SIGMA-70 FACTOR ECF SUBFAMILY"/>
    <property type="match status" value="1"/>
</dbReference>
<dbReference type="Gene3D" id="1.10.10.10">
    <property type="entry name" value="Winged helix-like DNA-binding domain superfamily/Winged helix DNA-binding domain"/>
    <property type="match status" value="1"/>
</dbReference>
<dbReference type="EMBL" id="JACIER010000005">
    <property type="protein sequence ID" value="MBB4043698.1"/>
    <property type="molecule type" value="Genomic_DNA"/>
</dbReference>
<dbReference type="InterPro" id="IPR013324">
    <property type="entry name" value="RNA_pol_sigma_r3/r4-like"/>
</dbReference>
<comment type="caution">
    <text evidence="7">The sequence shown here is derived from an EMBL/GenBank/DDBJ whole genome shotgun (WGS) entry which is preliminary data.</text>
</comment>
<dbReference type="InterPro" id="IPR014284">
    <property type="entry name" value="RNA_pol_sigma-70_dom"/>
</dbReference>
<evidence type="ECO:0000256" key="1">
    <source>
        <dbReference type="ARBA" id="ARBA00010641"/>
    </source>
</evidence>
<evidence type="ECO:0000259" key="6">
    <source>
        <dbReference type="Pfam" id="PF08281"/>
    </source>
</evidence>
<accession>A0A840CZZ2</accession>
<dbReference type="AlphaFoldDB" id="A0A840CZZ2"/>
<sequence length="193" mass="23285">MSRLTDKELEIEFTTDKEKAFRVFFDTYYVRLCMYAVQITDDFSESEDIVQGFFVQFWEKELYKTVTVNLKNYAYLCVRNAALKYLEKRQRIPFDEILISDEHLYAYEEMDHSEREAKEKELKKALDELPEQERKALYRVVIENKRYKEAAEELHISVNTLKSYLSRALKRLRKNDKLMLLSLFCIDRTIELL</sequence>
<evidence type="ECO:0000259" key="5">
    <source>
        <dbReference type="Pfam" id="PF04542"/>
    </source>
</evidence>
<keyword evidence="3" id="KW-0731">Sigma factor</keyword>
<dbReference type="SUPFAM" id="SSF88946">
    <property type="entry name" value="Sigma2 domain of RNA polymerase sigma factors"/>
    <property type="match status" value="1"/>
</dbReference>
<dbReference type="PANTHER" id="PTHR43133">
    <property type="entry name" value="RNA POLYMERASE ECF-TYPE SIGMA FACTO"/>
    <property type="match status" value="1"/>
</dbReference>
<dbReference type="GO" id="GO:0006352">
    <property type="term" value="P:DNA-templated transcription initiation"/>
    <property type="evidence" value="ECO:0007669"/>
    <property type="project" value="InterPro"/>
</dbReference>
<dbReference type="Gene3D" id="1.10.1740.10">
    <property type="match status" value="1"/>
</dbReference>
<dbReference type="InterPro" id="IPR007627">
    <property type="entry name" value="RNA_pol_sigma70_r2"/>
</dbReference>
<dbReference type="Proteomes" id="UP000560658">
    <property type="component" value="Unassembled WGS sequence"/>
</dbReference>
<evidence type="ECO:0000313" key="8">
    <source>
        <dbReference type="Proteomes" id="UP000560658"/>
    </source>
</evidence>